<name>A0A8D5ZHJ7_9CREN</name>
<sequence>MGDGAYLIFDLPLRGFYNWSRKRLEYLGFRPVMAPYRYDHHIMAYALMVNGVVITTDKDFLKFSRAVVLKVDKYEKMYVRMLKGVRQVLDNG</sequence>
<dbReference type="Proteomes" id="UP000825123">
    <property type="component" value="Chromosome"/>
</dbReference>
<evidence type="ECO:0008006" key="3">
    <source>
        <dbReference type="Google" id="ProtNLM"/>
    </source>
</evidence>
<evidence type="ECO:0000313" key="2">
    <source>
        <dbReference type="Proteomes" id="UP000825123"/>
    </source>
</evidence>
<gene>
    <name evidence="1" type="ORF">KN1_10610</name>
</gene>
<dbReference type="RefSeq" id="WP_221289771.1">
    <property type="nucleotide sequence ID" value="NZ_AP024597.1"/>
</dbReference>
<dbReference type="KEGG" id="csty:KN1_10610"/>
<evidence type="ECO:0000313" key="1">
    <source>
        <dbReference type="EMBL" id="BCU69764.1"/>
    </source>
</evidence>
<dbReference type="AlphaFoldDB" id="A0A8D5ZHJ7"/>
<accession>A0A8D5ZHJ7</accession>
<organism evidence="1 2">
    <name type="scientific">Stygiolobus caldivivus</name>
    <dbReference type="NCBI Taxonomy" id="2824673"/>
    <lineage>
        <taxon>Archaea</taxon>
        <taxon>Thermoproteota</taxon>
        <taxon>Thermoprotei</taxon>
        <taxon>Sulfolobales</taxon>
        <taxon>Sulfolobaceae</taxon>
        <taxon>Stygiolobus</taxon>
    </lineage>
</organism>
<dbReference type="EMBL" id="AP024597">
    <property type="protein sequence ID" value="BCU69764.1"/>
    <property type="molecule type" value="Genomic_DNA"/>
</dbReference>
<proteinExistence type="predicted"/>
<protein>
    <recommendedName>
        <fullName evidence="3">DUF5615 domain-containing protein</fullName>
    </recommendedName>
</protein>
<reference evidence="1 2" key="1">
    <citation type="submission" date="2021-04" db="EMBL/GenBank/DDBJ databases">
        <title>Complete genome sequence of Stygiolobus sp. KN-1.</title>
        <authorList>
            <person name="Nakamura K."/>
            <person name="Sakai H."/>
            <person name="Kurosawa N."/>
        </authorList>
    </citation>
    <scope>NUCLEOTIDE SEQUENCE [LARGE SCALE GENOMIC DNA]</scope>
    <source>
        <strain evidence="1 2">KN-1</strain>
    </source>
</reference>
<dbReference type="GeneID" id="66162804"/>
<keyword evidence="2" id="KW-1185">Reference proteome</keyword>